<proteinExistence type="predicted"/>
<dbReference type="EMBL" id="QGNW01001652">
    <property type="protein sequence ID" value="RVW34221.1"/>
    <property type="molecule type" value="Genomic_DNA"/>
</dbReference>
<name>A0A438DFL9_VITVI</name>
<evidence type="ECO:0000313" key="2">
    <source>
        <dbReference type="Proteomes" id="UP000288805"/>
    </source>
</evidence>
<sequence length="221" mass="25220">MAYGSSVLAMAKTRGAYAMSPSTRNPRPELHLRGIPYLRPTGPLPIPPSEGGVPSNLSSTQKQLSGDLWLHNNLLKEIWIVEPVHSTPSYVLIWRLSDSSRSLEIHSAYCRDTIWSNLMTPRDFFYSRVALDFLSVYDYSLRPESYVIHFTIDGRHGASTRMLLVNVVLRSNIFHFFAYGAEEISYIGGFILDIRGFLLWPSSFDLTSLLHFEEKVHRKKL</sequence>
<evidence type="ECO:0000313" key="1">
    <source>
        <dbReference type="EMBL" id="RVW34221.1"/>
    </source>
</evidence>
<reference evidence="1 2" key="1">
    <citation type="journal article" date="2018" name="PLoS Genet.">
        <title>Population sequencing reveals clonal diversity and ancestral inbreeding in the grapevine cultivar Chardonnay.</title>
        <authorList>
            <person name="Roach M.J."/>
            <person name="Johnson D.L."/>
            <person name="Bohlmann J."/>
            <person name="van Vuuren H.J."/>
            <person name="Jones S.J."/>
            <person name="Pretorius I.S."/>
            <person name="Schmidt S.A."/>
            <person name="Borneman A.R."/>
        </authorList>
    </citation>
    <scope>NUCLEOTIDE SEQUENCE [LARGE SCALE GENOMIC DNA]</scope>
    <source>
        <strain evidence="2">cv. Chardonnay</strain>
        <tissue evidence="1">Leaf</tissue>
    </source>
</reference>
<accession>A0A438DFL9</accession>
<comment type="caution">
    <text evidence="1">The sequence shown here is derived from an EMBL/GenBank/DDBJ whole genome shotgun (WGS) entry which is preliminary data.</text>
</comment>
<dbReference type="AlphaFoldDB" id="A0A438DFL9"/>
<organism evidence="1 2">
    <name type="scientific">Vitis vinifera</name>
    <name type="common">Grape</name>
    <dbReference type="NCBI Taxonomy" id="29760"/>
    <lineage>
        <taxon>Eukaryota</taxon>
        <taxon>Viridiplantae</taxon>
        <taxon>Streptophyta</taxon>
        <taxon>Embryophyta</taxon>
        <taxon>Tracheophyta</taxon>
        <taxon>Spermatophyta</taxon>
        <taxon>Magnoliopsida</taxon>
        <taxon>eudicotyledons</taxon>
        <taxon>Gunneridae</taxon>
        <taxon>Pentapetalae</taxon>
        <taxon>rosids</taxon>
        <taxon>Vitales</taxon>
        <taxon>Vitaceae</taxon>
        <taxon>Viteae</taxon>
        <taxon>Vitis</taxon>
    </lineage>
</organism>
<protein>
    <submittedName>
        <fullName evidence="1">Uncharacterized protein</fullName>
    </submittedName>
</protein>
<gene>
    <name evidence="1" type="ORF">CK203_102211</name>
</gene>
<dbReference type="Proteomes" id="UP000288805">
    <property type="component" value="Unassembled WGS sequence"/>
</dbReference>